<evidence type="ECO:0000313" key="2">
    <source>
        <dbReference type="EMBL" id="CAA9209778.1"/>
    </source>
</evidence>
<organism evidence="2">
    <name type="scientific">uncultured Acetobacteraceae bacterium</name>
    <dbReference type="NCBI Taxonomy" id="169975"/>
    <lineage>
        <taxon>Bacteria</taxon>
        <taxon>Pseudomonadati</taxon>
        <taxon>Pseudomonadota</taxon>
        <taxon>Alphaproteobacteria</taxon>
        <taxon>Acetobacterales</taxon>
        <taxon>Acetobacteraceae</taxon>
        <taxon>environmental samples</taxon>
    </lineage>
</organism>
<reference evidence="2" key="1">
    <citation type="submission" date="2020-02" db="EMBL/GenBank/DDBJ databases">
        <authorList>
            <person name="Meier V. D."/>
        </authorList>
    </citation>
    <scope>NUCLEOTIDE SEQUENCE</scope>
    <source>
        <strain evidence="2">AVDCRST_MAG08</strain>
    </source>
</reference>
<proteinExistence type="predicted"/>
<dbReference type="EMBL" id="CADCTG010000005">
    <property type="protein sequence ID" value="CAA9209778.1"/>
    <property type="molecule type" value="Genomic_DNA"/>
</dbReference>
<accession>A0A6J4GYV0</accession>
<feature type="non-terminal residue" evidence="2">
    <location>
        <position position="1"/>
    </location>
</feature>
<gene>
    <name evidence="2" type="ORF">AVDCRST_MAG08-47</name>
</gene>
<sequence>PAAPGRAGAGPGRRAGHGGGRRDAARMGRHGPQAGAEPSGL</sequence>
<feature type="region of interest" description="Disordered" evidence="1">
    <location>
        <begin position="1"/>
        <end position="41"/>
    </location>
</feature>
<name>A0A6J4GYV0_9PROT</name>
<dbReference type="AlphaFoldDB" id="A0A6J4GYV0"/>
<protein>
    <submittedName>
        <fullName evidence="2">Uncharacterized protein</fullName>
    </submittedName>
</protein>
<feature type="non-terminal residue" evidence="2">
    <location>
        <position position="41"/>
    </location>
</feature>
<evidence type="ECO:0000256" key="1">
    <source>
        <dbReference type="SAM" id="MobiDB-lite"/>
    </source>
</evidence>